<dbReference type="InterPro" id="IPR027417">
    <property type="entry name" value="P-loop_NTPase"/>
</dbReference>
<organism evidence="2 3">
    <name type="scientific">Achromobacter ruhlandii</name>
    <dbReference type="NCBI Taxonomy" id="72557"/>
    <lineage>
        <taxon>Bacteria</taxon>
        <taxon>Pseudomonadati</taxon>
        <taxon>Pseudomonadota</taxon>
        <taxon>Betaproteobacteria</taxon>
        <taxon>Burkholderiales</taxon>
        <taxon>Alcaligenaceae</taxon>
        <taxon>Achromobacter</taxon>
    </lineage>
</organism>
<dbReference type="InterPro" id="IPR011646">
    <property type="entry name" value="KAP_P-loop"/>
</dbReference>
<name>A0A848NAX3_9BURK</name>
<dbReference type="EMBL" id="JABBZE010000010">
    <property type="protein sequence ID" value="NMU88736.1"/>
    <property type="molecule type" value="Genomic_DNA"/>
</dbReference>
<protein>
    <submittedName>
        <fullName evidence="2">NTPase KAP</fullName>
    </submittedName>
</protein>
<evidence type="ECO:0000259" key="1">
    <source>
        <dbReference type="Pfam" id="PF07693"/>
    </source>
</evidence>
<sequence>MWADIETRVDYLNYREIAEVAGEILMNRSMRPVSVGIFGTWGTGKSSLLNLIEDDVKARDPDDVLIIRFDAWLYQGFDDARAALMDVIARTLYEQAKADTGLIKLAQSLVKRVRLVRALGFGAEIFAAANGIPMFGAGARAVSAVDNFIGGTASEEDSKALVAAGKEARGLIKPEEKKSPPEEIDAFRTEFSELLIELGKTMIVFVDNLDRCLPVQTIHTLEALRLFLFMEQSAFVVAADEDMVRDSVSQYFRGADDRHVKDYLDKLIQVPIRVPRSGVAEIRAYLFMLLAESDMADAAARTRLRDLLESNLRRSWVDPPLTVDELLKEIGANEEKLGSSFDTADKMATLLANASLVEGNPRIVKRMLNVVRLRTTIATRRAMPINEEMVAKFALFERCVDTAAINKLYALINEALAGKPQLIKDLELACDDPEKFEQLCPDEWKKHLVFLLSWFELKPSLQIDLRPLVYLSRDITPIRSSGSNLSKPAADAIARLRNVARPSSRVAQDAIKAIPDGEHTSVMRELVAEMKNHQDWTGRPPAFVGAQLLADSNPAAATVLVSYLTSLTVKLGPWFKAAVNGKEWYQGET</sequence>
<dbReference type="InterPro" id="IPR052754">
    <property type="entry name" value="NTPase_KAP_P-loop"/>
</dbReference>
<feature type="domain" description="KAP NTPase" evidence="1">
    <location>
        <begin position="15"/>
        <end position="375"/>
    </location>
</feature>
<proteinExistence type="predicted"/>
<dbReference type="Pfam" id="PF07693">
    <property type="entry name" value="KAP_NTPase"/>
    <property type="match status" value="1"/>
</dbReference>
<comment type="caution">
    <text evidence="2">The sequence shown here is derived from an EMBL/GenBank/DDBJ whole genome shotgun (WGS) entry which is preliminary data.</text>
</comment>
<dbReference type="Gene3D" id="3.40.50.300">
    <property type="entry name" value="P-loop containing nucleotide triphosphate hydrolases"/>
    <property type="match status" value="1"/>
</dbReference>
<dbReference type="AlphaFoldDB" id="A0A848NAX3"/>
<dbReference type="PANTHER" id="PTHR22674">
    <property type="entry name" value="NTPASE, KAP FAMILY P-LOOP DOMAIN-CONTAINING 1"/>
    <property type="match status" value="1"/>
</dbReference>
<gene>
    <name evidence="2" type="ORF">HGQ98_02395</name>
</gene>
<dbReference type="PANTHER" id="PTHR22674:SF6">
    <property type="entry name" value="NTPASE KAP FAMILY P-LOOP DOMAIN-CONTAINING PROTEIN 1"/>
    <property type="match status" value="1"/>
</dbReference>
<evidence type="ECO:0000313" key="3">
    <source>
        <dbReference type="Proteomes" id="UP000542405"/>
    </source>
</evidence>
<reference evidence="2 3" key="1">
    <citation type="submission" date="2020-04" db="EMBL/GenBank/DDBJ databases">
        <title>Achromobacter ruhlandii genome sequencing and assembly.</title>
        <authorList>
            <person name="Martins R.C.R."/>
            <person name="Perdigao-Neto L.V."/>
            <person name="Levin A.S.S."/>
            <person name="Costa S.F."/>
        </authorList>
    </citation>
    <scope>NUCLEOTIDE SEQUENCE [LARGE SCALE GENOMIC DNA]</scope>
    <source>
        <strain evidence="2 3">9035ralo</strain>
    </source>
</reference>
<evidence type="ECO:0000313" key="2">
    <source>
        <dbReference type="EMBL" id="NMU88736.1"/>
    </source>
</evidence>
<accession>A0A848NAX3</accession>
<dbReference type="SUPFAM" id="SSF52540">
    <property type="entry name" value="P-loop containing nucleoside triphosphate hydrolases"/>
    <property type="match status" value="1"/>
</dbReference>
<dbReference type="RefSeq" id="WP_169535783.1">
    <property type="nucleotide sequence ID" value="NZ_JABBZE010000010.1"/>
</dbReference>
<dbReference type="Proteomes" id="UP000542405">
    <property type="component" value="Unassembled WGS sequence"/>
</dbReference>